<dbReference type="SUPFAM" id="SSF55298">
    <property type="entry name" value="YjgF-like"/>
    <property type="match status" value="2"/>
</dbReference>
<gene>
    <name evidence="1" type="ORF">D806_067590</name>
</gene>
<accession>A0A2U9Q0V7</accession>
<organism evidence="1 2">
    <name type="scientific">Mycolicibacterium smegmatis (strain MKD8)</name>
    <name type="common">Mycobacterium smegmatis</name>
    <dbReference type="NCBI Taxonomy" id="1214915"/>
    <lineage>
        <taxon>Bacteria</taxon>
        <taxon>Bacillati</taxon>
        <taxon>Actinomycetota</taxon>
        <taxon>Actinomycetes</taxon>
        <taxon>Mycobacteriales</taxon>
        <taxon>Mycobacteriaceae</taxon>
        <taxon>Mycolicibacterium</taxon>
    </lineage>
</organism>
<dbReference type="PANTHER" id="PTHR11803:SF39">
    <property type="entry name" value="2-IMINOBUTANOATE_2-IMINOPROPANOATE DEAMINASE"/>
    <property type="match status" value="1"/>
</dbReference>
<dbReference type="PANTHER" id="PTHR11803">
    <property type="entry name" value="2-IMINOBUTANOATE/2-IMINOPROPANOATE DEAMINASE RIDA"/>
    <property type="match status" value="1"/>
</dbReference>
<evidence type="ECO:0000313" key="2">
    <source>
        <dbReference type="Proteomes" id="UP000011200"/>
    </source>
</evidence>
<dbReference type="InterPro" id="IPR035959">
    <property type="entry name" value="RutC-like_sf"/>
</dbReference>
<dbReference type="GO" id="GO:0005829">
    <property type="term" value="C:cytosol"/>
    <property type="evidence" value="ECO:0007669"/>
    <property type="project" value="TreeGrafter"/>
</dbReference>
<dbReference type="Pfam" id="PF01042">
    <property type="entry name" value="Ribonuc_L-PSP"/>
    <property type="match status" value="2"/>
</dbReference>
<dbReference type="EMBL" id="CP027541">
    <property type="protein sequence ID" value="AWT57690.1"/>
    <property type="molecule type" value="Genomic_DNA"/>
</dbReference>
<dbReference type="Proteomes" id="UP000011200">
    <property type="component" value="Chromosome"/>
</dbReference>
<sequence>MSNKQTGTQSVEALLDARVVVTDGLVFVSGLSAADPGVGIPPQAAVSPEFPYYGADIQKQTTYLLEKLQQLLAEAGTSLEKVVKTQVFIADCRLFDAFDQVWKRFFPVPPPRTTVGVGAEEMPVPGALVVVDVIAAADGVTVTHVDSPTLPKPLANYTPCVAAGDWLFLAGQLPTEFGDTGLAPAATVSPHFPHHVSALTAQAEFTIGICETLLSDAGSDWDNTVRVHVFLKNMADAPLFDELWREKFDGNPPPYLIVGVEELLTGGAQIEIDVIAVRAGTSQPATRFAVVDVEIGQEGYRPFEVRDAVRAAFDAAIAQPGAVEPVKVHAFLPAPADIYGFGRALPSTFIERAAITTSTSVGGNRAALEIVYRVEA</sequence>
<reference evidence="1 2" key="1">
    <citation type="journal article" date="2013" name="Genome Announc.">
        <title>Draft genome sequence of MKD8, a conjugal recipient Mycobacterium smegmatis strain.</title>
        <authorList>
            <person name="Gray T.A."/>
            <person name="Palumbo M.J."/>
            <person name="Derbyshire K.M."/>
        </authorList>
    </citation>
    <scope>NUCLEOTIDE SEQUENCE [LARGE SCALE GENOMIC DNA]</scope>
    <source>
        <strain evidence="1 2">MKD8</strain>
    </source>
</reference>
<evidence type="ECO:0000313" key="1">
    <source>
        <dbReference type="EMBL" id="AWT57690.1"/>
    </source>
</evidence>
<dbReference type="RefSeq" id="WP_003898299.1">
    <property type="nucleotide sequence ID" value="NZ_CP027541.1"/>
</dbReference>
<dbReference type="InterPro" id="IPR006175">
    <property type="entry name" value="YjgF/YER057c/UK114"/>
</dbReference>
<dbReference type="GO" id="GO:0019239">
    <property type="term" value="F:deaminase activity"/>
    <property type="evidence" value="ECO:0007669"/>
    <property type="project" value="TreeGrafter"/>
</dbReference>
<protein>
    <submittedName>
        <fullName evidence="1">Endoribonuclease L-PSP family protein</fullName>
    </submittedName>
</protein>
<proteinExistence type="predicted"/>
<dbReference type="AlphaFoldDB" id="A0A2U9Q0V7"/>
<reference evidence="2" key="2">
    <citation type="submission" date="2018-03" db="EMBL/GenBank/DDBJ databases">
        <authorList>
            <person name="Derbyshire K."/>
            <person name="Gray T.A."/>
            <person name="Champion M."/>
        </authorList>
    </citation>
    <scope>NUCLEOTIDE SEQUENCE [LARGE SCALE GENOMIC DNA]</scope>
    <source>
        <strain evidence="2">MKD8</strain>
    </source>
</reference>
<dbReference type="CDD" id="cd00448">
    <property type="entry name" value="YjgF_YER057c_UK114_family"/>
    <property type="match status" value="2"/>
</dbReference>
<name>A0A2U9Q0V7_MYCSE</name>
<dbReference type="Gene3D" id="3.30.1330.40">
    <property type="entry name" value="RutC-like"/>
    <property type="match status" value="2"/>
</dbReference>